<dbReference type="InterPro" id="IPR032710">
    <property type="entry name" value="NTF2-like_dom_sf"/>
</dbReference>
<proteinExistence type="predicted"/>
<dbReference type="SUPFAM" id="SSF54427">
    <property type="entry name" value="NTF2-like"/>
    <property type="match status" value="1"/>
</dbReference>
<dbReference type="RefSeq" id="WP_370720340.1">
    <property type="nucleotide sequence ID" value="NZ_JBGGTQ010000009.1"/>
</dbReference>
<dbReference type="Gene3D" id="3.10.450.50">
    <property type="match status" value="1"/>
</dbReference>
<protein>
    <submittedName>
        <fullName evidence="2">Nuclear transport factor 2 family protein</fullName>
    </submittedName>
</protein>
<evidence type="ECO:0000259" key="1">
    <source>
        <dbReference type="Pfam" id="PF12680"/>
    </source>
</evidence>
<dbReference type="CDD" id="cd00531">
    <property type="entry name" value="NTF2_like"/>
    <property type="match status" value="1"/>
</dbReference>
<evidence type="ECO:0000313" key="3">
    <source>
        <dbReference type="Proteomes" id="UP001566476"/>
    </source>
</evidence>
<evidence type="ECO:0000313" key="2">
    <source>
        <dbReference type="EMBL" id="MEZ0494107.1"/>
    </source>
</evidence>
<reference evidence="2 3" key="1">
    <citation type="submission" date="2024-07" db="EMBL/GenBank/DDBJ databases">
        <authorList>
            <person name="Thanompreechachai J."/>
            <person name="Duangmal K."/>
        </authorList>
    </citation>
    <scope>NUCLEOTIDE SEQUENCE [LARGE SCALE GENOMIC DNA]</scope>
    <source>
        <strain evidence="2 3">TBRC 1896</strain>
    </source>
</reference>
<dbReference type="InterPro" id="IPR037401">
    <property type="entry name" value="SnoaL-like"/>
</dbReference>
<accession>A0ABV4I5Y7</accession>
<dbReference type="Pfam" id="PF12680">
    <property type="entry name" value="SnoaL_2"/>
    <property type="match status" value="1"/>
</dbReference>
<sequence length="128" mass="14246">MPRAPQDTLDFLTGYFAAMEAKDLTALRGYYAPDITLTFANAPTVHGRDVVLAQMSTLLDKVTTLAHPLINVWQEEDGVVVFEVASVWRFPDGVEETINACSIFTIAEGRFTDQRIYVDNSPIDTYLA</sequence>
<dbReference type="Proteomes" id="UP001566476">
    <property type="component" value="Unassembled WGS sequence"/>
</dbReference>
<dbReference type="EMBL" id="JBGGTQ010000009">
    <property type="protein sequence ID" value="MEZ0494107.1"/>
    <property type="molecule type" value="Genomic_DNA"/>
</dbReference>
<feature type="domain" description="SnoaL-like" evidence="1">
    <location>
        <begin position="13"/>
        <end position="113"/>
    </location>
</feature>
<keyword evidence="3" id="KW-1185">Reference proteome</keyword>
<organism evidence="2 3">
    <name type="scientific">Kineococcus mangrovi</name>
    <dbReference type="NCBI Taxonomy" id="1660183"/>
    <lineage>
        <taxon>Bacteria</taxon>
        <taxon>Bacillati</taxon>
        <taxon>Actinomycetota</taxon>
        <taxon>Actinomycetes</taxon>
        <taxon>Kineosporiales</taxon>
        <taxon>Kineosporiaceae</taxon>
        <taxon>Kineococcus</taxon>
    </lineage>
</organism>
<comment type="caution">
    <text evidence="2">The sequence shown here is derived from an EMBL/GenBank/DDBJ whole genome shotgun (WGS) entry which is preliminary data.</text>
</comment>
<gene>
    <name evidence="2" type="ORF">AB2L28_17870</name>
</gene>
<name>A0ABV4I5Y7_9ACTN</name>